<evidence type="ECO:0000256" key="2">
    <source>
        <dbReference type="ARBA" id="ARBA00022598"/>
    </source>
</evidence>
<comment type="pathway">
    <text evidence="10 11">Cell wall biogenesis; peptidoglycan biosynthesis.</text>
</comment>
<dbReference type="PANTHER" id="PTHR43024:SF1">
    <property type="entry name" value="UDP-N-ACETYLMURAMOYL-TRIPEPTIDE--D-ALANYL-D-ALANINE LIGASE"/>
    <property type="match status" value="1"/>
</dbReference>
<dbReference type="Pfam" id="PF01225">
    <property type="entry name" value="Mur_ligase"/>
    <property type="match status" value="1"/>
</dbReference>
<protein>
    <recommendedName>
        <fullName evidence="10 11">UDP-N-acetylmuramoyl-tripeptide--D-alanyl-D-alanine ligase</fullName>
        <ecNumber evidence="10 11">6.3.2.10</ecNumber>
    </recommendedName>
    <alternativeName>
        <fullName evidence="10">D-alanyl-D-alanine-adding enzyme</fullName>
    </alternativeName>
</protein>
<evidence type="ECO:0000259" key="13">
    <source>
        <dbReference type="Pfam" id="PF02875"/>
    </source>
</evidence>
<comment type="similarity">
    <text evidence="10">Belongs to the MurCDEF family. MurF subfamily.</text>
</comment>
<sequence>MRPYTVGEIAQIVGGTIVSGYPETSVTGVGIDSRKVRPGDLFCAIKGERADGHDFITDVARKGASAALIEREVTFCGKDGGELDACEKFSLIRVESTLGALAALAKAYREEVSTRVIGITGSVGKTSTKDAVHSVLNQKYRTYKNPGNLNSHIGLPLAILGMDPGYDYAVLEMAMRARGEIAELCRIAGPELGVLTDISHSHIGLLGSLEQIALSKAELLESLPQDGLAVLCGDNPRVRDVRSFAKCRVIFYGLEEENDCRAFGLQRIEGFGTGFTAEYRGSRYEFSLPLFGKHQVQNALAAVVLGFELGLSYEEIKAGLLNISLSPMRQEIIRRGSITIINDAYNASVKSMKAALDLLAETGTGRKIAILGDMLELGDFAPFAHREVGDYARGKVDVLLAVGNLARFILEGFNQGETVPGTFSSVFPDKTSAGEYLKGFVEPGDVLLVKASRGMGFESLVELLKEIGSSLPGDDET</sequence>
<organism evidence="15">
    <name type="scientific">Candidatus Fermentithermobacillus carboniphilus</name>
    <dbReference type="NCBI Taxonomy" id="3085328"/>
    <lineage>
        <taxon>Bacteria</taxon>
        <taxon>Bacillati</taxon>
        <taxon>Bacillota</taxon>
        <taxon>Candidatus Fermentithermobacillia</taxon>
        <taxon>Candidatus Fermentithermobacillales</taxon>
        <taxon>Candidatus Fermentithermobacillaceae</taxon>
        <taxon>Candidatus Fermentithermobacillus</taxon>
    </lineage>
</organism>
<comment type="function">
    <text evidence="10 11">Involved in cell wall formation. Catalyzes the final step in the synthesis of UDP-N-acetylmuramoyl-pentapeptide, the precursor of murein.</text>
</comment>
<reference evidence="15" key="1">
    <citation type="submission" date="2020-10" db="EMBL/GenBank/DDBJ databases">
        <authorList>
            <person name="Kadnikov V."/>
            <person name="Beletsky A.V."/>
            <person name="Mardanov A.V."/>
            <person name="Karnachuk O.V."/>
            <person name="Ravin N.V."/>
        </authorList>
    </citation>
    <scope>NUCLEOTIDE SEQUENCE</scope>
    <source>
        <strain evidence="15">Bu02</strain>
    </source>
</reference>
<keyword evidence="5 10" id="KW-0067">ATP-binding</keyword>
<keyword evidence="8 10" id="KW-0131">Cell cycle</keyword>
<dbReference type="InterPro" id="IPR013221">
    <property type="entry name" value="Mur_ligase_cen"/>
</dbReference>
<feature type="binding site" evidence="10">
    <location>
        <begin position="121"/>
        <end position="127"/>
    </location>
    <ligand>
        <name>ATP</name>
        <dbReference type="ChEBI" id="CHEBI:30616"/>
    </ligand>
</feature>
<evidence type="ECO:0000256" key="4">
    <source>
        <dbReference type="ARBA" id="ARBA00022741"/>
    </source>
</evidence>
<keyword evidence="6 10" id="KW-0133">Cell shape</keyword>
<dbReference type="GO" id="GO:0071555">
    <property type="term" value="P:cell wall organization"/>
    <property type="evidence" value="ECO:0007669"/>
    <property type="project" value="UniProtKB-KW"/>
</dbReference>
<accession>A0AAT9LBM3</accession>
<dbReference type="InterPro" id="IPR036565">
    <property type="entry name" value="Mur-like_cat_sf"/>
</dbReference>
<keyword evidence="1 10" id="KW-0963">Cytoplasm</keyword>
<dbReference type="InterPro" id="IPR005863">
    <property type="entry name" value="UDP-N-AcMur_synth"/>
</dbReference>
<dbReference type="InterPro" id="IPR051046">
    <property type="entry name" value="MurCDEF_CellWall_CoF430Synth"/>
</dbReference>
<feature type="domain" description="Mur ligase central" evidence="14">
    <location>
        <begin position="119"/>
        <end position="305"/>
    </location>
</feature>
<dbReference type="InterPro" id="IPR035911">
    <property type="entry name" value="MurE/MurF_N"/>
</dbReference>
<dbReference type="NCBIfam" id="TIGR01143">
    <property type="entry name" value="murF"/>
    <property type="match status" value="1"/>
</dbReference>
<keyword evidence="4 10" id="KW-0547">Nucleotide-binding</keyword>
<evidence type="ECO:0000259" key="14">
    <source>
        <dbReference type="Pfam" id="PF08245"/>
    </source>
</evidence>
<evidence type="ECO:0000256" key="6">
    <source>
        <dbReference type="ARBA" id="ARBA00022960"/>
    </source>
</evidence>
<dbReference type="KEGG" id="fcz:IMF26_10950"/>
<dbReference type="PANTHER" id="PTHR43024">
    <property type="entry name" value="UDP-N-ACETYLMURAMOYL-TRIPEPTIDE--D-ALANYL-D-ALANINE LIGASE"/>
    <property type="match status" value="1"/>
</dbReference>
<keyword evidence="7 10" id="KW-0573">Peptidoglycan synthesis</keyword>
<keyword evidence="3 10" id="KW-0132">Cell division</keyword>
<evidence type="ECO:0000256" key="7">
    <source>
        <dbReference type="ARBA" id="ARBA00022984"/>
    </source>
</evidence>
<dbReference type="GO" id="GO:0005737">
    <property type="term" value="C:cytoplasm"/>
    <property type="evidence" value="ECO:0007669"/>
    <property type="project" value="UniProtKB-SubCell"/>
</dbReference>
<comment type="subcellular location">
    <subcellularLocation>
        <location evidence="10 11">Cytoplasm</location>
    </subcellularLocation>
</comment>
<name>A0AAT9LBM3_9FIRM</name>
<comment type="catalytic activity">
    <reaction evidence="10 11">
        <text>D-alanyl-D-alanine + UDP-N-acetyl-alpha-D-muramoyl-L-alanyl-gamma-D-glutamyl-meso-2,6-diaminopimelate + ATP = UDP-N-acetyl-alpha-D-muramoyl-L-alanyl-gamma-D-glutamyl-meso-2,6-diaminopimeloyl-D-alanyl-D-alanine + ADP + phosphate + H(+)</text>
        <dbReference type="Rhea" id="RHEA:28374"/>
        <dbReference type="ChEBI" id="CHEBI:15378"/>
        <dbReference type="ChEBI" id="CHEBI:30616"/>
        <dbReference type="ChEBI" id="CHEBI:43474"/>
        <dbReference type="ChEBI" id="CHEBI:57822"/>
        <dbReference type="ChEBI" id="CHEBI:61386"/>
        <dbReference type="ChEBI" id="CHEBI:83905"/>
        <dbReference type="ChEBI" id="CHEBI:456216"/>
        <dbReference type="EC" id="6.3.2.10"/>
    </reaction>
</comment>
<dbReference type="SUPFAM" id="SSF53244">
    <property type="entry name" value="MurD-like peptide ligases, peptide-binding domain"/>
    <property type="match status" value="1"/>
</dbReference>
<keyword evidence="9 10" id="KW-0961">Cell wall biogenesis/degradation</keyword>
<dbReference type="Gene3D" id="3.90.190.20">
    <property type="entry name" value="Mur ligase, C-terminal domain"/>
    <property type="match status" value="1"/>
</dbReference>
<evidence type="ECO:0000256" key="1">
    <source>
        <dbReference type="ARBA" id="ARBA00022490"/>
    </source>
</evidence>
<dbReference type="InterPro" id="IPR000713">
    <property type="entry name" value="Mur_ligase_N"/>
</dbReference>
<evidence type="ECO:0000256" key="3">
    <source>
        <dbReference type="ARBA" id="ARBA00022618"/>
    </source>
</evidence>
<dbReference type="Pfam" id="PF08245">
    <property type="entry name" value="Mur_ligase_M"/>
    <property type="match status" value="1"/>
</dbReference>
<dbReference type="GO" id="GO:0047480">
    <property type="term" value="F:UDP-N-acetylmuramoyl-tripeptide-D-alanyl-D-alanine ligase activity"/>
    <property type="evidence" value="ECO:0007669"/>
    <property type="project" value="UniProtKB-UniRule"/>
</dbReference>
<evidence type="ECO:0000259" key="12">
    <source>
        <dbReference type="Pfam" id="PF01225"/>
    </source>
</evidence>
<keyword evidence="2 10" id="KW-0436">Ligase</keyword>
<dbReference type="GO" id="GO:0009252">
    <property type="term" value="P:peptidoglycan biosynthetic process"/>
    <property type="evidence" value="ECO:0007669"/>
    <property type="project" value="UniProtKB-UniRule"/>
</dbReference>
<gene>
    <name evidence="10" type="primary">murF</name>
    <name evidence="15" type="ORF">IMF26_10950</name>
</gene>
<reference evidence="15" key="2">
    <citation type="journal article" date="2023" name="Biology">
        <title>Prokaryotic Life Associated with Coal-Fire Gas Vents Revealed by Metagenomics.</title>
        <authorList>
            <person name="Kadnikov V.V."/>
            <person name="Mardanov A.V."/>
            <person name="Beletsky A.V."/>
            <person name="Karnachuk O.V."/>
            <person name="Ravin N.V."/>
        </authorList>
    </citation>
    <scope>NUCLEOTIDE SEQUENCE</scope>
    <source>
        <strain evidence="15">Bu02</strain>
    </source>
</reference>
<dbReference type="HAMAP" id="MF_02019">
    <property type="entry name" value="MurF"/>
    <property type="match status" value="1"/>
</dbReference>
<evidence type="ECO:0000256" key="5">
    <source>
        <dbReference type="ARBA" id="ARBA00022840"/>
    </source>
</evidence>
<evidence type="ECO:0000256" key="9">
    <source>
        <dbReference type="ARBA" id="ARBA00023316"/>
    </source>
</evidence>
<dbReference type="GO" id="GO:0005524">
    <property type="term" value="F:ATP binding"/>
    <property type="evidence" value="ECO:0007669"/>
    <property type="project" value="UniProtKB-UniRule"/>
</dbReference>
<dbReference type="Pfam" id="PF02875">
    <property type="entry name" value="Mur_ligase_C"/>
    <property type="match status" value="1"/>
</dbReference>
<dbReference type="SUPFAM" id="SSF63418">
    <property type="entry name" value="MurE/MurF N-terminal domain"/>
    <property type="match status" value="1"/>
</dbReference>
<dbReference type="AlphaFoldDB" id="A0AAT9LBM3"/>
<evidence type="ECO:0000256" key="10">
    <source>
        <dbReference type="HAMAP-Rule" id="MF_02019"/>
    </source>
</evidence>
<evidence type="ECO:0000256" key="11">
    <source>
        <dbReference type="RuleBase" id="RU004136"/>
    </source>
</evidence>
<dbReference type="EMBL" id="CP062796">
    <property type="protein sequence ID" value="QUL98501.1"/>
    <property type="molecule type" value="Genomic_DNA"/>
</dbReference>
<feature type="domain" description="Mur ligase N-terminal catalytic" evidence="12">
    <location>
        <begin position="26"/>
        <end position="109"/>
    </location>
</feature>
<dbReference type="InterPro" id="IPR004101">
    <property type="entry name" value="Mur_ligase_C"/>
</dbReference>
<dbReference type="Gene3D" id="3.40.1190.10">
    <property type="entry name" value="Mur-like, catalytic domain"/>
    <property type="match status" value="1"/>
</dbReference>
<dbReference type="Gene3D" id="3.40.1390.10">
    <property type="entry name" value="MurE/MurF, N-terminal domain"/>
    <property type="match status" value="1"/>
</dbReference>
<proteinExistence type="inferred from homology"/>
<dbReference type="SUPFAM" id="SSF53623">
    <property type="entry name" value="MurD-like peptide ligases, catalytic domain"/>
    <property type="match status" value="1"/>
</dbReference>
<evidence type="ECO:0000313" key="15">
    <source>
        <dbReference type="EMBL" id="QUL98501.1"/>
    </source>
</evidence>
<dbReference type="EC" id="6.3.2.10" evidence="10 11"/>
<dbReference type="GO" id="GO:0008360">
    <property type="term" value="P:regulation of cell shape"/>
    <property type="evidence" value="ECO:0007669"/>
    <property type="project" value="UniProtKB-KW"/>
</dbReference>
<dbReference type="InterPro" id="IPR036615">
    <property type="entry name" value="Mur_ligase_C_dom_sf"/>
</dbReference>
<evidence type="ECO:0000256" key="8">
    <source>
        <dbReference type="ARBA" id="ARBA00023306"/>
    </source>
</evidence>
<dbReference type="GO" id="GO:0051301">
    <property type="term" value="P:cell division"/>
    <property type="evidence" value="ECO:0007669"/>
    <property type="project" value="UniProtKB-KW"/>
</dbReference>
<feature type="domain" description="Mur ligase C-terminal" evidence="13">
    <location>
        <begin position="329"/>
        <end position="453"/>
    </location>
</feature>